<evidence type="ECO:0000313" key="2">
    <source>
        <dbReference type="Proteomes" id="UP001362999"/>
    </source>
</evidence>
<keyword evidence="2" id="KW-1185">Reference proteome</keyword>
<dbReference type="AlphaFoldDB" id="A0AAW0CAX3"/>
<evidence type="ECO:0000313" key="1">
    <source>
        <dbReference type="EMBL" id="KAK7036047.1"/>
    </source>
</evidence>
<proteinExistence type="predicted"/>
<dbReference type="Proteomes" id="UP001362999">
    <property type="component" value="Unassembled WGS sequence"/>
</dbReference>
<dbReference type="EMBL" id="JAWWNJ010000019">
    <property type="protein sequence ID" value="KAK7036047.1"/>
    <property type="molecule type" value="Genomic_DNA"/>
</dbReference>
<evidence type="ECO:0008006" key="3">
    <source>
        <dbReference type="Google" id="ProtNLM"/>
    </source>
</evidence>
<gene>
    <name evidence="1" type="ORF">R3P38DRAFT_3183848</name>
</gene>
<name>A0AAW0CAX3_9AGAR</name>
<reference evidence="1 2" key="1">
    <citation type="journal article" date="2024" name="J Genomics">
        <title>Draft genome sequencing and assembly of Favolaschia claudopus CIRM-BRFM 2984 isolated from oak limbs.</title>
        <authorList>
            <person name="Navarro D."/>
            <person name="Drula E."/>
            <person name="Chaduli D."/>
            <person name="Cazenave R."/>
            <person name="Ahrendt S."/>
            <person name="Wang J."/>
            <person name="Lipzen A."/>
            <person name="Daum C."/>
            <person name="Barry K."/>
            <person name="Grigoriev I.V."/>
            <person name="Favel A."/>
            <person name="Rosso M.N."/>
            <person name="Martin F."/>
        </authorList>
    </citation>
    <scope>NUCLEOTIDE SEQUENCE [LARGE SCALE GENOMIC DNA]</scope>
    <source>
        <strain evidence="1 2">CIRM-BRFM 2984</strain>
    </source>
</reference>
<protein>
    <recommendedName>
        <fullName evidence="3">F-box domain-containing protein</fullName>
    </recommendedName>
</protein>
<sequence>MSNTLPEELLILILQEVENISDLLQVRFASQTLNTLATPFIFRVVEVKDQIRSAIRLLCLQAGAAGIRAAVREEIPFSSEARWKAHWQKSATRARLCAAYSRLDRFSNLQALYFDFGGFRSASEYRDLQLGLFTSLAAQPPRQLSSLTLLNVVALLDNLYPFWPTIYLRKGTSSKGPCCTFSSMHAASPHSLSMGFSHLAGAEQALPLSSMRFPTITHLKLDNFVLDHTRPDSDALQFIVRHKATLKHLTLSDCSVYGGEHEHPQDGVFPRPWHRVFQTLQDELVQLRSFRSK</sequence>
<comment type="caution">
    <text evidence="1">The sequence shown here is derived from an EMBL/GenBank/DDBJ whole genome shotgun (WGS) entry which is preliminary data.</text>
</comment>
<accession>A0AAW0CAX3</accession>
<organism evidence="1 2">
    <name type="scientific">Favolaschia claudopus</name>
    <dbReference type="NCBI Taxonomy" id="2862362"/>
    <lineage>
        <taxon>Eukaryota</taxon>
        <taxon>Fungi</taxon>
        <taxon>Dikarya</taxon>
        <taxon>Basidiomycota</taxon>
        <taxon>Agaricomycotina</taxon>
        <taxon>Agaricomycetes</taxon>
        <taxon>Agaricomycetidae</taxon>
        <taxon>Agaricales</taxon>
        <taxon>Marasmiineae</taxon>
        <taxon>Mycenaceae</taxon>
        <taxon>Favolaschia</taxon>
    </lineage>
</organism>